<reference evidence="1" key="1">
    <citation type="submission" date="2022-06" db="EMBL/GenBank/DDBJ databases">
        <title>A novel DMS-producing enzyme.</title>
        <authorList>
            <person name="Zhang Y."/>
        </authorList>
    </citation>
    <scope>NUCLEOTIDE SEQUENCE</scope>
    <source>
        <strain evidence="1">H10-59</strain>
    </source>
</reference>
<organism evidence="1">
    <name type="scientific">Halomonas sp. H10-59</name>
    <dbReference type="NCBI Taxonomy" id="2950874"/>
    <lineage>
        <taxon>Bacteria</taxon>
        <taxon>Pseudomonadati</taxon>
        <taxon>Pseudomonadota</taxon>
        <taxon>Gammaproteobacteria</taxon>
        <taxon>Oceanospirillales</taxon>
        <taxon>Halomonadaceae</taxon>
        <taxon>Halomonas</taxon>
    </lineage>
</organism>
<protein>
    <submittedName>
        <fullName evidence="1">Uncharacterized protein</fullName>
    </submittedName>
</protein>
<name>A0AAU7KTL3_9GAMM</name>
<evidence type="ECO:0000313" key="1">
    <source>
        <dbReference type="EMBL" id="XBO75077.1"/>
    </source>
</evidence>
<gene>
    <name evidence="1" type="ORF">NFG57_20110</name>
</gene>
<dbReference type="EMBL" id="CP098828">
    <property type="protein sequence ID" value="XBO75077.1"/>
    <property type="molecule type" value="Genomic_DNA"/>
</dbReference>
<proteinExistence type="predicted"/>
<accession>A0AAU7KTL3</accession>
<sequence length="88" mass="9592">MNSANPLSVSQDVLIEDALVEGAVEAVSDEALLDALSRYQEVVAWAGDLIERFEATGMQDALGEDYRHLLEIHRQALVGQAELALRLA</sequence>
<dbReference type="RefSeq" id="WP_348815051.1">
    <property type="nucleotide sequence ID" value="NZ_CP098828.1"/>
</dbReference>
<dbReference type="AlphaFoldDB" id="A0AAU7KTL3"/>